<dbReference type="OrthoDB" id="5865877at2759"/>
<dbReference type="AlphaFoldDB" id="A0A7I4Z4K8"/>
<evidence type="ECO:0000313" key="1">
    <source>
        <dbReference type="Proteomes" id="UP000025227"/>
    </source>
</evidence>
<sequence>MEAMNEAIRQQLSSLLASLDPNTSTNFKALIHETILDQCGLLQKREEDHDCGEYSDEDSFFQEEVRLRKVEVQDESLRLFTEKWVIGDHSDHTYEKSEAPLQGEKVQNSLVGAAYKERLKSIALVIGASGGWFPDEEE</sequence>
<dbReference type="WBParaSite" id="HCON_00188740-00001">
    <property type="protein sequence ID" value="HCON_00188740-00001"/>
    <property type="gene ID" value="HCON_00188740"/>
</dbReference>
<proteinExistence type="predicted"/>
<organism evidence="1 2">
    <name type="scientific">Haemonchus contortus</name>
    <name type="common">Barber pole worm</name>
    <dbReference type="NCBI Taxonomy" id="6289"/>
    <lineage>
        <taxon>Eukaryota</taxon>
        <taxon>Metazoa</taxon>
        <taxon>Ecdysozoa</taxon>
        <taxon>Nematoda</taxon>
        <taxon>Chromadorea</taxon>
        <taxon>Rhabditida</taxon>
        <taxon>Rhabditina</taxon>
        <taxon>Rhabditomorpha</taxon>
        <taxon>Strongyloidea</taxon>
        <taxon>Trichostrongylidae</taxon>
        <taxon>Haemonchus</taxon>
    </lineage>
</organism>
<dbReference type="Proteomes" id="UP000025227">
    <property type="component" value="Unplaced"/>
</dbReference>
<reference evidence="2" key="1">
    <citation type="submission" date="2020-12" db="UniProtKB">
        <authorList>
            <consortium name="WormBaseParasite"/>
        </authorList>
    </citation>
    <scope>IDENTIFICATION</scope>
    <source>
        <strain evidence="2">MHco3</strain>
    </source>
</reference>
<protein>
    <submittedName>
        <fullName evidence="2">Ovule protein</fullName>
    </submittedName>
</protein>
<evidence type="ECO:0000313" key="2">
    <source>
        <dbReference type="WBParaSite" id="HCON_00188740-00001"/>
    </source>
</evidence>
<keyword evidence="1" id="KW-1185">Reference proteome</keyword>
<accession>A0A7I4Z4K8</accession>
<name>A0A7I4Z4K8_HAECO</name>